<dbReference type="Proteomes" id="UP000054560">
    <property type="component" value="Unassembled WGS sequence"/>
</dbReference>
<feature type="non-terminal residue" evidence="2">
    <location>
        <position position="1"/>
    </location>
</feature>
<feature type="region of interest" description="Disordered" evidence="1">
    <location>
        <begin position="1"/>
        <end position="82"/>
    </location>
</feature>
<dbReference type="AlphaFoldDB" id="A0A0L0FCB7"/>
<evidence type="ECO:0000313" key="2">
    <source>
        <dbReference type="EMBL" id="KNC74410.1"/>
    </source>
</evidence>
<keyword evidence="3" id="KW-1185">Reference proteome</keyword>
<gene>
    <name evidence="2" type="ORF">SARC_13042</name>
</gene>
<evidence type="ECO:0000256" key="1">
    <source>
        <dbReference type="SAM" id="MobiDB-lite"/>
    </source>
</evidence>
<reference evidence="2 3" key="1">
    <citation type="submission" date="2011-02" db="EMBL/GenBank/DDBJ databases">
        <title>The Genome Sequence of Sphaeroforma arctica JP610.</title>
        <authorList>
            <consortium name="The Broad Institute Genome Sequencing Platform"/>
            <person name="Russ C."/>
            <person name="Cuomo C."/>
            <person name="Young S.K."/>
            <person name="Zeng Q."/>
            <person name="Gargeya S."/>
            <person name="Alvarado L."/>
            <person name="Berlin A."/>
            <person name="Chapman S.B."/>
            <person name="Chen Z."/>
            <person name="Freedman E."/>
            <person name="Gellesch M."/>
            <person name="Goldberg J."/>
            <person name="Griggs A."/>
            <person name="Gujja S."/>
            <person name="Heilman E."/>
            <person name="Heiman D."/>
            <person name="Howarth C."/>
            <person name="Mehta T."/>
            <person name="Neiman D."/>
            <person name="Pearson M."/>
            <person name="Roberts A."/>
            <person name="Saif S."/>
            <person name="Shea T."/>
            <person name="Shenoy N."/>
            <person name="Sisk P."/>
            <person name="Stolte C."/>
            <person name="Sykes S."/>
            <person name="White J."/>
            <person name="Yandava C."/>
            <person name="Burger G."/>
            <person name="Gray M.W."/>
            <person name="Holland P.W.H."/>
            <person name="King N."/>
            <person name="Lang F.B.F."/>
            <person name="Roger A.J."/>
            <person name="Ruiz-Trillo I."/>
            <person name="Haas B."/>
            <person name="Nusbaum C."/>
            <person name="Birren B."/>
        </authorList>
    </citation>
    <scope>NUCLEOTIDE SEQUENCE [LARGE SCALE GENOMIC DNA]</scope>
    <source>
        <strain evidence="2 3">JP610</strain>
    </source>
</reference>
<protein>
    <submittedName>
        <fullName evidence="2">Uncharacterized protein</fullName>
    </submittedName>
</protein>
<proteinExistence type="predicted"/>
<dbReference type="GeneID" id="25913546"/>
<name>A0A0L0FCB7_9EUKA</name>
<accession>A0A0L0FCB7</accession>
<dbReference type="EMBL" id="KQ244435">
    <property type="protein sequence ID" value="KNC74410.1"/>
    <property type="molecule type" value="Genomic_DNA"/>
</dbReference>
<organism evidence="2 3">
    <name type="scientific">Sphaeroforma arctica JP610</name>
    <dbReference type="NCBI Taxonomy" id="667725"/>
    <lineage>
        <taxon>Eukaryota</taxon>
        <taxon>Ichthyosporea</taxon>
        <taxon>Ichthyophonida</taxon>
        <taxon>Sphaeroforma</taxon>
    </lineage>
</organism>
<dbReference type="RefSeq" id="XP_014148312.1">
    <property type="nucleotide sequence ID" value="XM_014292837.1"/>
</dbReference>
<sequence length="82" mass="8806">DGMQIVEEQQPQDKVGVKGKRFQDDESSGSNTSSMARVVAAPRPESNRTGTVSRSDGGVESYDDMPVEVDNDRVGKCEASSN</sequence>
<evidence type="ECO:0000313" key="3">
    <source>
        <dbReference type="Proteomes" id="UP000054560"/>
    </source>
</evidence>